<dbReference type="PROSITE" id="PS01098">
    <property type="entry name" value="LIPASE_GDSL_SER"/>
    <property type="match status" value="1"/>
</dbReference>
<keyword evidence="2" id="KW-1185">Reference proteome</keyword>
<dbReference type="Proteomes" id="UP001652542">
    <property type="component" value="Unassembled WGS sequence"/>
</dbReference>
<gene>
    <name evidence="1" type="ORF">OEW28_18620</name>
</gene>
<protein>
    <recommendedName>
        <fullName evidence="3">SGNH/GDSL hydrolase family protein</fullName>
    </recommendedName>
</protein>
<organism evidence="1 2">
    <name type="scientific">Albidovulum marisflavi</name>
    <dbReference type="NCBI Taxonomy" id="2984159"/>
    <lineage>
        <taxon>Bacteria</taxon>
        <taxon>Pseudomonadati</taxon>
        <taxon>Pseudomonadota</taxon>
        <taxon>Alphaproteobacteria</taxon>
        <taxon>Rhodobacterales</taxon>
        <taxon>Paracoccaceae</taxon>
        <taxon>Albidovulum</taxon>
    </lineage>
</organism>
<reference evidence="1 2" key="1">
    <citation type="submission" date="2022-10" db="EMBL/GenBank/DDBJ databases">
        <title>Defluviimonas sp. nov., isolated from ocean surface water.</title>
        <authorList>
            <person name="He W."/>
            <person name="Wang L."/>
            <person name="Zhang D.-F."/>
        </authorList>
    </citation>
    <scope>NUCLEOTIDE SEQUENCE [LARGE SCALE GENOMIC DNA]</scope>
    <source>
        <strain evidence="1 2">WL0002</strain>
    </source>
</reference>
<proteinExistence type="predicted"/>
<dbReference type="EMBL" id="JAOWKY010000008">
    <property type="protein sequence ID" value="MCV2870631.1"/>
    <property type="molecule type" value="Genomic_DNA"/>
</dbReference>
<evidence type="ECO:0000313" key="1">
    <source>
        <dbReference type="EMBL" id="MCV2870631.1"/>
    </source>
</evidence>
<dbReference type="InterPro" id="IPR008265">
    <property type="entry name" value="Lipase_GDSL_AS"/>
</dbReference>
<name>A0ABT2ZIS6_9RHOB</name>
<sequence>MTRAAQIARLNASIGNAGVPAIRIIVVGDSLSHGGAGGATDGATAAGKAWLCYKSDTVTQIGPMSKAYNKLGGWGWHVPFANELYALTGLRTVWVPMGYNGTAVTVEGRSDANWDFAAPLNAGNLTVIPSWAGENRSTILPNSTDALSDLCGLTVTQTWVIEVDSWHEEGALINSATMSSSRVTGSMGDMYDWFAANHGATRLYFVRAGVIGVDQAAVTANEAAYAYPTVRTAQMAAENANIWCCFQNANDVGSPFNTLTVDGNGRWSAGSERYDGTHWSEAYANCVGKTMAYNIAVREGLI</sequence>
<evidence type="ECO:0000313" key="2">
    <source>
        <dbReference type="Proteomes" id="UP001652542"/>
    </source>
</evidence>
<comment type="caution">
    <text evidence="1">The sequence shown here is derived from an EMBL/GenBank/DDBJ whole genome shotgun (WGS) entry which is preliminary data.</text>
</comment>
<evidence type="ECO:0008006" key="3">
    <source>
        <dbReference type="Google" id="ProtNLM"/>
    </source>
</evidence>
<accession>A0ABT2ZIS6</accession>